<dbReference type="InterPro" id="IPR002035">
    <property type="entry name" value="VWF_A"/>
</dbReference>
<keyword evidence="1" id="KW-1133">Transmembrane helix</keyword>
<feature type="domain" description="VWFA" evidence="3">
    <location>
        <begin position="53"/>
        <end position="230"/>
    </location>
</feature>
<keyword evidence="1" id="KW-0472">Membrane</keyword>
<name>A0ABV9WBM7_9ACTN</name>
<dbReference type="Pfam" id="PF13519">
    <property type="entry name" value="VWA_2"/>
    <property type="match status" value="1"/>
</dbReference>
<sequence length="501" mass="52404">MAHNSSVRAGWWLPVTFAAVLAVVLATPACVSAAPATEEEVYRALGLDRAGAQYVVLIDTSSSMRGAPYSGVKASLRGFLAALDKTDDVTLVTFDNDAVVRFQGPAGDNPDGLIARLPADAGGAHTDIGRALEVAVGVLQGSTNPITTVLLLTDGKHDPPVGSRYPFTEGTSWTTLTQRAAETHKQHLMGYAVPLAGQTDAGLLTRIVPDARTLTIASIGDLEQQLAAPKKASRAAQARAALGDDPGRGVTVEWPAGALGDLSAGTTRTSLVLRARTRNVPLDVSGLAVTSDDPRVTAELDTDHVSIPPGTAATVNMTIHWDAGARSTWPVDTRSTRTTLRAAGKVDSPWSTVIRQNLGIDFTPALDGTTGHVEGTAQRGQLAPWAAGLGVLLLLGAVLLGRRWLGRNPKMFGRLRATSPISGQLFGEVRLSGRRMPIAPPAFAVPGRGTVSGAPAPEPDGVKLRIGYGPVGEPADPTDCRLGRLVIVNGVAFEWCRDDAH</sequence>
<dbReference type="Proteomes" id="UP001595912">
    <property type="component" value="Unassembled WGS sequence"/>
</dbReference>
<proteinExistence type="predicted"/>
<feature type="signal peptide" evidence="2">
    <location>
        <begin position="1"/>
        <end position="33"/>
    </location>
</feature>
<evidence type="ECO:0000256" key="1">
    <source>
        <dbReference type="SAM" id="Phobius"/>
    </source>
</evidence>
<reference evidence="5" key="1">
    <citation type="journal article" date="2019" name="Int. J. Syst. Evol. Microbiol.">
        <title>The Global Catalogue of Microorganisms (GCM) 10K type strain sequencing project: providing services to taxonomists for standard genome sequencing and annotation.</title>
        <authorList>
            <consortium name="The Broad Institute Genomics Platform"/>
            <consortium name="The Broad Institute Genome Sequencing Center for Infectious Disease"/>
            <person name="Wu L."/>
            <person name="Ma J."/>
        </authorList>
    </citation>
    <scope>NUCLEOTIDE SEQUENCE [LARGE SCALE GENOMIC DNA]</scope>
    <source>
        <strain evidence="5">CGMCC 4.7152</strain>
    </source>
</reference>
<keyword evidence="2" id="KW-0732">Signal</keyword>
<dbReference type="PROSITE" id="PS50234">
    <property type="entry name" value="VWFA"/>
    <property type="match status" value="1"/>
</dbReference>
<dbReference type="EMBL" id="JBHSIU010000066">
    <property type="protein sequence ID" value="MFC5004651.1"/>
    <property type="molecule type" value="Genomic_DNA"/>
</dbReference>
<dbReference type="RefSeq" id="WP_380124745.1">
    <property type="nucleotide sequence ID" value="NZ_JBHSIU010000066.1"/>
</dbReference>
<accession>A0ABV9WBM7</accession>
<dbReference type="SMART" id="SM00327">
    <property type="entry name" value="VWA"/>
    <property type="match status" value="1"/>
</dbReference>
<dbReference type="CDD" id="cd00198">
    <property type="entry name" value="vWFA"/>
    <property type="match status" value="1"/>
</dbReference>
<keyword evidence="1" id="KW-0812">Transmembrane</keyword>
<evidence type="ECO:0000259" key="3">
    <source>
        <dbReference type="PROSITE" id="PS50234"/>
    </source>
</evidence>
<dbReference type="Gene3D" id="3.40.50.410">
    <property type="entry name" value="von Willebrand factor, type A domain"/>
    <property type="match status" value="1"/>
</dbReference>
<gene>
    <name evidence="4" type="ORF">ACFPIJ_43355</name>
</gene>
<evidence type="ECO:0000313" key="5">
    <source>
        <dbReference type="Proteomes" id="UP001595912"/>
    </source>
</evidence>
<feature type="chain" id="PRO_5046595879" evidence="2">
    <location>
        <begin position="34"/>
        <end position="501"/>
    </location>
</feature>
<organism evidence="4 5">
    <name type="scientific">Dactylosporangium cerinum</name>
    <dbReference type="NCBI Taxonomy" id="1434730"/>
    <lineage>
        <taxon>Bacteria</taxon>
        <taxon>Bacillati</taxon>
        <taxon>Actinomycetota</taxon>
        <taxon>Actinomycetes</taxon>
        <taxon>Micromonosporales</taxon>
        <taxon>Micromonosporaceae</taxon>
        <taxon>Dactylosporangium</taxon>
    </lineage>
</organism>
<keyword evidence="5" id="KW-1185">Reference proteome</keyword>
<dbReference type="InterPro" id="IPR036465">
    <property type="entry name" value="vWFA_dom_sf"/>
</dbReference>
<evidence type="ECO:0000313" key="4">
    <source>
        <dbReference type="EMBL" id="MFC5004651.1"/>
    </source>
</evidence>
<protein>
    <submittedName>
        <fullName evidence="4">VWA domain-containing protein</fullName>
    </submittedName>
</protein>
<feature type="transmembrane region" description="Helical" evidence="1">
    <location>
        <begin position="382"/>
        <end position="401"/>
    </location>
</feature>
<evidence type="ECO:0000256" key="2">
    <source>
        <dbReference type="SAM" id="SignalP"/>
    </source>
</evidence>
<dbReference type="SUPFAM" id="SSF53300">
    <property type="entry name" value="vWA-like"/>
    <property type="match status" value="1"/>
</dbReference>
<comment type="caution">
    <text evidence="4">The sequence shown here is derived from an EMBL/GenBank/DDBJ whole genome shotgun (WGS) entry which is preliminary data.</text>
</comment>